<evidence type="ECO:0000256" key="1">
    <source>
        <dbReference type="ARBA" id="ARBA00023015"/>
    </source>
</evidence>
<proteinExistence type="predicted"/>
<keyword evidence="6" id="KW-1185">Reference proteome</keyword>
<dbReference type="SUPFAM" id="SSF46785">
    <property type="entry name" value="Winged helix' DNA-binding domain"/>
    <property type="match status" value="1"/>
</dbReference>
<dbReference type="InterPro" id="IPR036388">
    <property type="entry name" value="WH-like_DNA-bd_sf"/>
</dbReference>
<sequence length="129" mass="14324">MAVSPLRARPLFADMDINDCPVRDVLDRVAAKWTTLILEALGTGPLRFGELHRALPDISKRMLTQGLRDLERDGLLTRHVHPTKPPSVEYQLSPLGRSMLVPLGALIEWAKQAHPQIREARVAYDAAAA</sequence>
<keyword evidence="2" id="KW-0238">DNA-binding</keyword>
<gene>
    <name evidence="5" type="ORF">ARC20_01835</name>
</gene>
<dbReference type="AlphaFoldDB" id="A0A0R0AAK4"/>
<dbReference type="Proteomes" id="UP000051802">
    <property type="component" value="Unassembled WGS sequence"/>
</dbReference>
<dbReference type="STRING" id="676599.ARC20_01835"/>
<dbReference type="Gene3D" id="1.10.10.10">
    <property type="entry name" value="Winged helix-like DNA-binding domain superfamily/Winged helix DNA-binding domain"/>
    <property type="match status" value="1"/>
</dbReference>
<name>A0A0R0AAK4_9GAMM</name>
<dbReference type="InterPro" id="IPR002577">
    <property type="entry name" value="HTH_HxlR"/>
</dbReference>
<dbReference type="PANTHER" id="PTHR33204">
    <property type="entry name" value="TRANSCRIPTIONAL REGULATOR, MARR FAMILY"/>
    <property type="match status" value="1"/>
</dbReference>
<protein>
    <recommendedName>
        <fullName evidence="4">HTH hxlR-type domain-containing protein</fullName>
    </recommendedName>
</protein>
<dbReference type="PANTHER" id="PTHR33204:SF39">
    <property type="entry name" value="TRANSCRIPTIONAL REGULATORY PROTEIN"/>
    <property type="match status" value="1"/>
</dbReference>
<evidence type="ECO:0000313" key="6">
    <source>
        <dbReference type="Proteomes" id="UP000051802"/>
    </source>
</evidence>
<evidence type="ECO:0000256" key="2">
    <source>
        <dbReference type="ARBA" id="ARBA00023125"/>
    </source>
</evidence>
<evidence type="ECO:0000313" key="5">
    <source>
        <dbReference type="EMBL" id="KRG38423.1"/>
    </source>
</evidence>
<dbReference type="EMBL" id="LLXU01000120">
    <property type="protein sequence ID" value="KRG38423.1"/>
    <property type="molecule type" value="Genomic_DNA"/>
</dbReference>
<dbReference type="OrthoDB" id="9807069at2"/>
<evidence type="ECO:0000259" key="4">
    <source>
        <dbReference type="PROSITE" id="PS51118"/>
    </source>
</evidence>
<comment type="caution">
    <text evidence="5">The sequence shown here is derived from an EMBL/GenBank/DDBJ whole genome shotgun (WGS) entry which is preliminary data.</text>
</comment>
<keyword evidence="1" id="KW-0805">Transcription regulation</keyword>
<reference evidence="5 6" key="1">
    <citation type="submission" date="2015-10" db="EMBL/GenBank/DDBJ databases">
        <title>Genome sequencing and analysis of members of genus Stenotrophomonas.</title>
        <authorList>
            <person name="Patil P.P."/>
            <person name="Midha S."/>
            <person name="Patil P.B."/>
        </authorList>
    </citation>
    <scope>NUCLEOTIDE SEQUENCE [LARGE SCALE GENOMIC DNA]</scope>
    <source>
        <strain evidence="5 6">JCM 16536</strain>
    </source>
</reference>
<dbReference type="InterPro" id="IPR036390">
    <property type="entry name" value="WH_DNA-bd_sf"/>
</dbReference>
<dbReference type="PROSITE" id="PS51118">
    <property type="entry name" value="HTH_HXLR"/>
    <property type="match status" value="1"/>
</dbReference>
<feature type="domain" description="HTH hxlR-type" evidence="4">
    <location>
        <begin position="20"/>
        <end position="118"/>
    </location>
</feature>
<keyword evidence="3" id="KW-0804">Transcription</keyword>
<accession>A0A0R0AAK4</accession>
<organism evidence="5 6">
    <name type="scientific">Stenotrophomonas panacihumi</name>
    <dbReference type="NCBI Taxonomy" id="676599"/>
    <lineage>
        <taxon>Bacteria</taxon>
        <taxon>Pseudomonadati</taxon>
        <taxon>Pseudomonadota</taxon>
        <taxon>Gammaproteobacteria</taxon>
        <taxon>Lysobacterales</taxon>
        <taxon>Lysobacteraceae</taxon>
        <taxon>Stenotrophomonas</taxon>
    </lineage>
</organism>
<dbReference type="Pfam" id="PF01638">
    <property type="entry name" value="HxlR"/>
    <property type="match status" value="1"/>
</dbReference>
<dbReference type="RefSeq" id="WP_057648644.1">
    <property type="nucleotide sequence ID" value="NZ_LLXU01000120.1"/>
</dbReference>
<evidence type="ECO:0000256" key="3">
    <source>
        <dbReference type="ARBA" id="ARBA00023163"/>
    </source>
</evidence>
<dbReference type="GO" id="GO:0003677">
    <property type="term" value="F:DNA binding"/>
    <property type="evidence" value="ECO:0007669"/>
    <property type="project" value="UniProtKB-KW"/>
</dbReference>